<dbReference type="Proteomes" id="UP000015105">
    <property type="component" value="Chromosome 1D"/>
</dbReference>
<reference evidence="2" key="2">
    <citation type="journal article" date="2017" name="Nat. Plants">
        <title>The Aegilops tauschii genome reveals multiple impacts of transposons.</title>
        <authorList>
            <person name="Zhao G."/>
            <person name="Zou C."/>
            <person name="Li K."/>
            <person name="Wang K."/>
            <person name="Li T."/>
            <person name="Gao L."/>
            <person name="Zhang X."/>
            <person name="Wang H."/>
            <person name="Yang Z."/>
            <person name="Liu X."/>
            <person name="Jiang W."/>
            <person name="Mao L."/>
            <person name="Kong X."/>
            <person name="Jiao Y."/>
            <person name="Jia J."/>
        </authorList>
    </citation>
    <scope>NUCLEOTIDE SEQUENCE [LARGE SCALE GENOMIC DNA]</scope>
    <source>
        <strain evidence="2">cv. AL8/78</strain>
    </source>
</reference>
<accession>A0A452YLQ7</accession>
<keyword evidence="2" id="KW-1185">Reference proteome</keyword>
<dbReference type="AlphaFoldDB" id="A0A452YLQ7"/>
<reference evidence="1" key="3">
    <citation type="journal article" date="2017" name="Nature">
        <title>Genome sequence of the progenitor of the wheat D genome Aegilops tauschii.</title>
        <authorList>
            <person name="Luo M.C."/>
            <person name="Gu Y.Q."/>
            <person name="Puiu D."/>
            <person name="Wang H."/>
            <person name="Twardziok S.O."/>
            <person name="Deal K.R."/>
            <person name="Huo N."/>
            <person name="Zhu T."/>
            <person name="Wang L."/>
            <person name="Wang Y."/>
            <person name="McGuire P.E."/>
            <person name="Liu S."/>
            <person name="Long H."/>
            <person name="Ramasamy R.K."/>
            <person name="Rodriguez J.C."/>
            <person name="Van S.L."/>
            <person name="Yuan L."/>
            <person name="Wang Z."/>
            <person name="Xia Z."/>
            <person name="Xiao L."/>
            <person name="Anderson O.D."/>
            <person name="Ouyang S."/>
            <person name="Liang Y."/>
            <person name="Zimin A.V."/>
            <person name="Pertea G."/>
            <person name="Qi P."/>
            <person name="Bennetzen J.L."/>
            <person name="Dai X."/>
            <person name="Dawson M.W."/>
            <person name="Muller H.G."/>
            <person name="Kugler K."/>
            <person name="Rivarola-Duarte L."/>
            <person name="Spannagl M."/>
            <person name="Mayer K.F.X."/>
            <person name="Lu F.H."/>
            <person name="Bevan M.W."/>
            <person name="Leroy P."/>
            <person name="Li P."/>
            <person name="You F.M."/>
            <person name="Sun Q."/>
            <person name="Liu Z."/>
            <person name="Lyons E."/>
            <person name="Wicker T."/>
            <person name="Salzberg S.L."/>
            <person name="Devos K.M."/>
            <person name="Dvorak J."/>
        </authorList>
    </citation>
    <scope>NUCLEOTIDE SEQUENCE [LARGE SCALE GENOMIC DNA]</scope>
    <source>
        <strain evidence="1">cv. AL8/78</strain>
    </source>
</reference>
<protein>
    <submittedName>
        <fullName evidence="1">Uncharacterized protein</fullName>
    </submittedName>
</protein>
<sequence length="34" mass="3930">MKPASHSNKNYYNHTNRASCNITENHSSMSCVFR</sequence>
<reference evidence="2" key="1">
    <citation type="journal article" date="2014" name="Science">
        <title>Ancient hybridizations among the ancestral genomes of bread wheat.</title>
        <authorList>
            <consortium name="International Wheat Genome Sequencing Consortium,"/>
            <person name="Marcussen T."/>
            <person name="Sandve S.R."/>
            <person name="Heier L."/>
            <person name="Spannagl M."/>
            <person name="Pfeifer M."/>
            <person name="Jakobsen K.S."/>
            <person name="Wulff B.B."/>
            <person name="Steuernagel B."/>
            <person name="Mayer K.F."/>
            <person name="Olsen O.A."/>
        </authorList>
    </citation>
    <scope>NUCLEOTIDE SEQUENCE [LARGE SCALE GENOMIC DNA]</scope>
    <source>
        <strain evidence="2">cv. AL8/78</strain>
    </source>
</reference>
<proteinExistence type="predicted"/>
<name>A0A452YLQ7_AEGTS</name>
<dbReference type="EnsemblPlants" id="AET1Gv20461900.2">
    <property type="protein sequence ID" value="AET1Gv20461900.2"/>
    <property type="gene ID" value="AET1Gv20461900"/>
</dbReference>
<reference evidence="1" key="4">
    <citation type="submission" date="2019-03" db="UniProtKB">
        <authorList>
            <consortium name="EnsemblPlants"/>
        </authorList>
    </citation>
    <scope>IDENTIFICATION</scope>
</reference>
<dbReference type="Gramene" id="AET1Gv20461900.2">
    <property type="protein sequence ID" value="AET1Gv20461900.2"/>
    <property type="gene ID" value="AET1Gv20461900"/>
</dbReference>
<evidence type="ECO:0000313" key="1">
    <source>
        <dbReference type="EnsemblPlants" id="AET1Gv20461900.2"/>
    </source>
</evidence>
<reference evidence="1" key="5">
    <citation type="journal article" date="2021" name="G3 (Bethesda)">
        <title>Aegilops tauschii genome assembly Aet v5.0 features greater sequence contiguity and improved annotation.</title>
        <authorList>
            <person name="Wang L."/>
            <person name="Zhu T."/>
            <person name="Rodriguez J.C."/>
            <person name="Deal K.R."/>
            <person name="Dubcovsky J."/>
            <person name="McGuire P.E."/>
            <person name="Lux T."/>
            <person name="Spannagl M."/>
            <person name="Mayer K.F.X."/>
            <person name="Baldrich P."/>
            <person name="Meyers B.C."/>
            <person name="Huo N."/>
            <person name="Gu Y.Q."/>
            <person name="Zhou H."/>
            <person name="Devos K.M."/>
            <person name="Bennetzen J.L."/>
            <person name="Unver T."/>
            <person name="Budak H."/>
            <person name="Gulick P.J."/>
            <person name="Galiba G."/>
            <person name="Kalapos B."/>
            <person name="Nelson D.R."/>
            <person name="Li P."/>
            <person name="You F.M."/>
            <person name="Luo M.C."/>
            <person name="Dvorak J."/>
        </authorList>
    </citation>
    <scope>NUCLEOTIDE SEQUENCE [LARGE SCALE GENOMIC DNA]</scope>
    <source>
        <strain evidence="1">cv. AL8/78</strain>
    </source>
</reference>
<organism evidence="1 2">
    <name type="scientific">Aegilops tauschii subsp. strangulata</name>
    <name type="common">Goatgrass</name>
    <dbReference type="NCBI Taxonomy" id="200361"/>
    <lineage>
        <taxon>Eukaryota</taxon>
        <taxon>Viridiplantae</taxon>
        <taxon>Streptophyta</taxon>
        <taxon>Embryophyta</taxon>
        <taxon>Tracheophyta</taxon>
        <taxon>Spermatophyta</taxon>
        <taxon>Magnoliopsida</taxon>
        <taxon>Liliopsida</taxon>
        <taxon>Poales</taxon>
        <taxon>Poaceae</taxon>
        <taxon>BOP clade</taxon>
        <taxon>Pooideae</taxon>
        <taxon>Triticodae</taxon>
        <taxon>Triticeae</taxon>
        <taxon>Triticinae</taxon>
        <taxon>Aegilops</taxon>
    </lineage>
</organism>
<evidence type="ECO:0000313" key="2">
    <source>
        <dbReference type="Proteomes" id="UP000015105"/>
    </source>
</evidence>